<accession>A0A3R6VKL4</accession>
<name>A0A3R6VKL4_9STRA</name>
<keyword evidence="2" id="KW-1185">Reference proteome</keyword>
<gene>
    <name evidence="1" type="ORF">DYB32_005682</name>
</gene>
<proteinExistence type="predicted"/>
<dbReference type="AlphaFoldDB" id="A0A3R6VKL4"/>
<evidence type="ECO:0000313" key="2">
    <source>
        <dbReference type="Proteomes" id="UP000285060"/>
    </source>
</evidence>
<dbReference type="EMBL" id="QUSY01000523">
    <property type="protein sequence ID" value="RHY28813.1"/>
    <property type="molecule type" value="Genomic_DNA"/>
</dbReference>
<organism evidence="1 2">
    <name type="scientific">Aphanomyces invadans</name>
    <dbReference type="NCBI Taxonomy" id="157072"/>
    <lineage>
        <taxon>Eukaryota</taxon>
        <taxon>Sar</taxon>
        <taxon>Stramenopiles</taxon>
        <taxon>Oomycota</taxon>
        <taxon>Saprolegniomycetes</taxon>
        <taxon>Saprolegniales</taxon>
        <taxon>Verrucalvaceae</taxon>
        <taxon>Aphanomyces</taxon>
    </lineage>
</organism>
<dbReference type="Proteomes" id="UP000285060">
    <property type="component" value="Unassembled WGS sequence"/>
</dbReference>
<protein>
    <submittedName>
        <fullName evidence="1">Uncharacterized protein</fullName>
    </submittedName>
</protein>
<dbReference type="VEuPathDB" id="FungiDB:H310_09916"/>
<evidence type="ECO:0000313" key="1">
    <source>
        <dbReference type="EMBL" id="RHY28813.1"/>
    </source>
</evidence>
<sequence>MARSRARDPMESSSSGSCRCFPHCCPTHMLNSTCGTSVMMQIAGQFSPTEALSFVTFARFETTMDPPSFHVGNCVPFAEFADSDSKSSPWYPGALSTNSADNDVRPCSNTLCFPHCCPEHNLHCSCGGPIAVAVDMTHPIEGEIVMYAHGERVDDAEFALNQVAYVFQLSPDNTALRVLNWIASTPFTMSSFRRSNTTPTSRTNKYIQVIPTEITDQSLQVLRKKVPASRKRQHDHVESPTTLLNEINSAG</sequence>
<dbReference type="VEuPathDB" id="FungiDB:H310_09917"/>
<comment type="caution">
    <text evidence="1">The sequence shown here is derived from an EMBL/GenBank/DDBJ whole genome shotgun (WGS) entry which is preliminary data.</text>
</comment>
<reference evidence="1 2" key="1">
    <citation type="submission" date="2018-08" db="EMBL/GenBank/DDBJ databases">
        <title>Aphanomyces genome sequencing and annotation.</title>
        <authorList>
            <person name="Minardi D."/>
            <person name="Oidtmann B."/>
            <person name="Van Der Giezen M."/>
            <person name="Studholme D.J."/>
        </authorList>
    </citation>
    <scope>NUCLEOTIDE SEQUENCE [LARGE SCALE GENOMIC DNA]</scope>
    <source>
        <strain evidence="1 2">NJM0002</strain>
    </source>
</reference>